<dbReference type="EMBL" id="VYZN01000004">
    <property type="protein sequence ID" value="KAE9543875.1"/>
    <property type="molecule type" value="Genomic_DNA"/>
</dbReference>
<dbReference type="Proteomes" id="UP000475862">
    <property type="component" value="Unassembled WGS sequence"/>
</dbReference>
<evidence type="ECO:0000313" key="1">
    <source>
        <dbReference type="EMBL" id="KAE9543875.1"/>
    </source>
</evidence>
<dbReference type="AlphaFoldDB" id="A0A6G0U434"/>
<name>A0A6G0U434_APHGL</name>
<gene>
    <name evidence="1" type="ORF">AGLY_001853</name>
</gene>
<protein>
    <submittedName>
        <fullName evidence="1">Uncharacterized protein</fullName>
    </submittedName>
</protein>
<evidence type="ECO:0000313" key="2">
    <source>
        <dbReference type="Proteomes" id="UP000475862"/>
    </source>
</evidence>
<comment type="caution">
    <text evidence="1">The sequence shown here is derived from an EMBL/GenBank/DDBJ whole genome shotgun (WGS) entry which is preliminary data.</text>
</comment>
<accession>A0A6G0U434</accession>
<keyword evidence="2" id="KW-1185">Reference proteome</keyword>
<organism evidence="1 2">
    <name type="scientific">Aphis glycines</name>
    <name type="common">Soybean aphid</name>
    <dbReference type="NCBI Taxonomy" id="307491"/>
    <lineage>
        <taxon>Eukaryota</taxon>
        <taxon>Metazoa</taxon>
        <taxon>Ecdysozoa</taxon>
        <taxon>Arthropoda</taxon>
        <taxon>Hexapoda</taxon>
        <taxon>Insecta</taxon>
        <taxon>Pterygota</taxon>
        <taxon>Neoptera</taxon>
        <taxon>Paraneoptera</taxon>
        <taxon>Hemiptera</taxon>
        <taxon>Sternorrhyncha</taxon>
        <taxon>Aphidomorpha</taxon>
        <taxon>Aphidoidea</taxon>
        <taxon>Aphididae</taxon>
        <taxon>Aphidini</taxon>
        <taxon>Aphis</taxon>
        <taxon>Aphis</taxon>
    </lineage>
</organism>
<proteinExistence type="predicted"/>
<reference evidence="1 2" key="1">
    <citation type="submission" date="2019-08" db="EMBL/GenBank/DDBJ databases">
        <title>The genome of the soybean aphid Biotype 1, its phylome, world population structure and adaptation to the North American continent.</title>
        <authorList>
            <person name="Giordano R."/>
            <person name="Donthu R.K."/>
            <person name="Hernandez A.G."/>
            <person name="Wright C.L."/>
            <person name="Zimin A.V."/>
        </authorList>
    </citation>
    <scope>NUCLEOTIDE SEQUENCE [LARGE SCALE GENOMIC DNA]</scope>
    <source>
        <tissue evidence="1">Whole aphids</tissue>
    </source>
</reference>
<sequence length="211" mass="24535">MKNLYNEKANTLNQLDTNTLIAWTVDDKNYKSSTKVRLPLTPSIMNTNLLEGKFMENLISLTLTFDENFYISIKACIYTVHTGGIKVLCPRPNISPCDPREFYEPKHIHVHNKKLILFQNLFAFSAIAKCQINIHCETNQIKAKKEALRQLKRFKISHEHKPLLIKGKLSLYNEECMLVMSIYSIQSSRINRLGRAYHTQRTVPFLREFTS</sequence>